<name>A0A8J2TZW9_9MICO</name>
<evidence type="ECO:0000313" key="6">
    <source>
        <dbReference type="Proteomes" id="UP000616114"/>
    </source>
</evidence>
<dbReference type="PANTHER" id="PTHR42760">
    <property type="entry name" value="SHORT-CHAIN DEHYDROGENASES/REDUCTASES FAMILY MEMBER"/>
    <property type="match status" value="1"/>
</dbReference>
<reference evidence="5" key="1">
    <citation type="journal article" date="2014" name="Int. J. Syst. Evol. Microbiol.">
        <title>Complete genome sequence of Corynebacterium casei LMG S-19264T (=DSM 44701T), isolated from a smear-ripened cheese.</title>
        <authorList>
            <consortium name="US DOE Joint Genome Institute (JGI-PGF)"/>
            <person name="Walter F."/>
            <person name="Albersmeier A."/>
            <person name="Kalinowski J."/>
            <person name="Ruckert C."/>
        </authorList>
    </citation>
    <scope>NUCLEOTIDE SEQUENCE</scope>
    <source>
        <strain evidence="5">CGMCC 1.12785</strain>
    </source>
</reference>
<comment type="similarity">
    <text evidence="1 3">Belongs to the short-chain dehydrogenases/reductases (SDR) family.</text>
</comment>
<dbReference type="GO" id="GO:0016616">
    <property type="term" value="F:oxidoreductase activity, acting on the CH-OH group of donors, NAD or NADP as acceptor"/>
    <property type="evidence" value="ECO:0007669"/>
    <property type="project" value="TreeGrafter"/>
</dbReference>
<organism evidence="5 6">
    <name type="scientific">Sediminivirga luteola</name>
    <dbReference type="NCBI Taxonomy" id="1774748"/>
    <lineage>
        <taxon>Bacteria</taxon>
        <taxon>Bacillati</taxon>
        <taxon>Actinomycetota</taxon>
        <taxon>Actinomycetes</taxon>
        <taxon>Micrococcales</taxon>
        <taxon>Brevibacteriaceae</taxon>
        <taxon>Sediminivirga</taxon>
    </lineage>
</organism>
<dbReference type="SUPFAM" id="SSF51735">
    <property type="entry name" value="NAD(P)-binding Rossmann-fold domains"/>
    <property type="match status" value="1"/>
</dbReference>
<evidence type="ECO:0000313" key="5">
    <source>
        <dbReference type="EMBL" id="GGA21987.1"/>
    </source>
</evidence>
<dbReference type="InterPro" id="IPR057326">
    <property type="entry name" value="KR_dom"/>
</dbReference>
<keyword evidence="6" id="KW-1185">Reference proteome</keyword>
<evidence type="ECO:0000259" key="4">
    <source>
        <dbReference type="SMART" id="SM00822"/>
    </source>
</evidence>
<dbReference type="Proteomes" id="UP000616114">
    <property type="component" value="Unassembled WGS sequence"/>
</dbReference>
<accession>A0A8J2TZW9</accession>
<proteinExistence type="inferred from homology"/>
<gene>
    <name evidence="5" type="ORF">GCM10011333_26270</name>
</gene>
<evidence type="ECO:0000256" key="2">
    <source>
        <dbReference type="ARBA" id="ARBA00023002"/>
    </source>
</evidence>
<comment type="caution">
    <text evidence="5">The sequence shown here is derived from an EMBL/GenBank/DDBJ whole genome shotgun (WGS) entry which is preliminary data.</text>
</comment>
<dbReference type="InterPro" id="IPR002347">
    <property type="entry name" value="SDR_fam"/>
</dbReference>
<feature type="domain" description="Ketoreductase" evidence="4">
    <location>
        <begin position="9"/>
        <end position="181"/>
    </location>
</feature>
<dbReference type="InterPro" id="IPR020904">
    <property type="entry name" value="Sc_DH/Rdtase_CS"/>
</dbReference>
<dbReference type="FunFam" id="3.40.50.720:FF:000084">
    <property type="entry name" value="Short-chain dehydrogenase reductase"/>
    <property type="match status" value="1"/>
</dbReference>
<dbReference type="PRINTS" id="PR00080">
    <property type="entry name" value="SDRFAMILY"/>
</dbReference>
<dbReference type="PROSITE" id="PS00061">
    <property type="entry name" value="ADH_SHORT"/>
    <property type="match status" value="1"/>
</dbReference>
<dbReference type="AlphaFoldDB" id="A0A8J2TZW9"/>
<dbReference type="PANTHER" id="PTHR42760:SF133">
    <property type="entry name" value="3-OXOACYL-[ACYL-CARRIER-PROTEIN] REDUCTASE"/>
    <property type="match status" value="1"/>
</dbReference>
<dbReference type="InterPro" id="IPR036291">
    <property type="entry name" value="NAD(P)-bd_dom_sf"/>
</dbReference>
<protein>
    <submittedName>
        <fullName evidence="5">Beta-ketoacyl-ACP reductase</fullName>
    </submittedName>
</protein>
<reference evidence="5" key="2">
    <citation type="submission" date="2020-09" db="EMBL/GenBank/DDBJ databases">
        <authorList>
            <person name="Sun Q."/>
            <person name="Zhou Y."/>
        </authorList>
    </citation>
    <scope>NUCLEOTIDE SEQUENCE</scope>
    <source>
        <strain evidence="5">CGMCC 1.12785</strain>
    </source>
</reference>
<evidence type="ECO:0000256" key="3">
    <source>
        <dbReference type="RuleBase" id="RU000363"/>
    </source>
</evidence>
<dbReference type="PRINTS" id="PR00081">
    <property type="entry name" value="GDHRDH"/>
</dbReference>
<dbReference type="RefSeq" id="WP_188551350.1">
    <property type="nucleotide sequence ID" value="NZ_BMFY01000012.1"/>
</dbReference>
<keyword evidence="2" id="KW-0560">Oxidoreductase</keyword>
<dbReference type="Pfam" id="PF00106">
    <property type="entry name" value="adh_short"/>
    <property type="match status" value="1"/>
</dbReference>
<sequence>MTRTELAGQVCLVTGGARGIGLAIARELCSRGADVAIVDVLDPDAAVRTLQEQGIRAAGWQADVRDRGQVRHCVDGVVGRFGRIDVLVNNAGTCGRIDLEHMDDATWERDIATNLTGTFLFTQAAIYPHMKAQGSGRIVNISSVSGIMGGLDASGESGGRSGPAYAASKGGIIAFTRWVAKEVGTLGITSNTVAPGAVATPMTDKMDYPLGGQAIKRMGRPEDIAAAVAYLAGPGTSFVTGETLKVCGGAAIG</sequence>
<dbReference type="EMBL" id="BMFY01000012">
    <property type="protein sequence ID" value="GGA21987.1"/>
    <property type="molecule type" value="Genomic_DNA"/>
</dbReference>
<evidence type="ECO:0000256" key="1">
    <source>
        <dbReference type="ARBA" id="ARBA00006484"/>
    </source>
</evidence>
<dbReference type="Gene3D" id="3.40.50.720">
    <property type="entry name" value="NAD(P)-binding Rossmann-like Domain"/>
    <property type="match status" value="1"/>
</dbReference>
<dbReference type="SMART" id="SM00822">
    <property type="entry name" value="PKS_KR"/>
    <property type="match status" value="1"/>
</dbReference>